<protein>
    <recommendedName>
        <fullName evidence="1">HTH cro/C1-type domain-containing protein</fullName>
    </recommendedName>
</protein>
<dbReference type="PROSITE" id="PS50943">
    <property type="entry name" value="HTH_CROC1"/>
    <property type="match status" value="1"/>
</dbReference>
<dbReference type="CDD" id="cd00093">
    <property type="entry name" value="HTH_XRE"/>
    <property type="match status" value="1"/>
</dbReference>
<dbReference type="InterPro" id="IPR001387">
    <property type="entry name" value="Cro/C1-type_HTH"/>
</dbReference>
<proteinExistence type="predicted"/>
<feature type="domain" description="HTH cro/C1-type" evidence="1">
    <location>
        <begin position="11"/>
        <end position="65"/>
    </location>
</feature>
<dbReference type="Gene3D" id="1.10.260.40">
    <property type="entry name" value="lambda repressor-like DNA-binding domains"/>
    <property type="match status" value="1"/>
</dbReference>
<dbReference type="InterPro" id="IPR010982">
    <property type="entry name" value="Lambda_DNA-bd_dom_sf"/>
</dbReference>
<dbReference type="GeneID" id="42858593"/>
<dbReference type="Proteomes" id="UP000032483">
    <property type="component" value="Unassembled WGS sequence"/>
</dbReference>
<organism evidence="2 3">
    <name type="scientific">Ruthenibacterium lactatiformans</name>
    <dbReference type="NCBI Taxonomy" id="1550024"/>
    <lineage>
        <taxon>Bacteria</taxon>
        <taxon>Bacillati</taxon>
        <taxon>Bacillota</taxon>
        <taxon>Clostridia</taxon>
        <taxon>Eubacteriales</taxon>
        <taxon>Oscillospiraceae</taxon>
        <taxon>Ruthenibacterium</taxon>
    </lineage>
</organism>
<gene>
    <name evidence="2" type="ORF">TQ39_18845</name>
</gene>
<dbReference type="AlphaFoldDB" id="A0A0D8IXP3"/>
<evidence type="ECO:0000313" key="2">
    <source>
        <dbReference type="EMBL" id="KJF38298.1"/>
    </source>
</evidence>
<accession>A0A0D8IXP3</accession>
<evidence type="ECO:0000313" key="3">
    <source>
        <dbReference type="Proteomes" id="UP000032483"/>
    </source>
</evidence>
<name>A0A0D8IXP3_9FIRM</name>
<dbReference type="RefSeq" id="WP_050006667.1">
    <property type="nucleotide sequence ID" value="NZ_JXXK01000053.1"/>
</dbReference>
<evidence type="ECO:0000259" key="1">
    <source>
        <dbReference type="PROSITE" id="PS50943"/>
    </source>
</evidence>
<dbReference type="GO" id="GO:0003677">
    <property type="term" value="F:DNA binding"/>
    <property type="evidence" value="ECO:0007669"/>
    <property type="project" value="InterPro"/>
</dbReference>
<reference evidence="2" key="1">
    <citation type="submission" date="2015-02" db="EMBL/GenBank/DDBJ databases">
        <title>A novel member of the family Ruminococcaceae isolated from human feces.</title>
        <authorList>
            <person name="Shkoporov A.N."/>
            <person name="Chaplin A.V."/>
            <person name="Motuzova O.V."/>
            <person name="Kafarskaia L.I."/>
            <person name="Khokhlova E.V."/>
            <person name="Efimov B.A."/>
        </authorList>
    </citation>
    <scope>NUCLEOTIDE SEQUENCE [LARGE SCALE GENOMIC DNA]</scope>
    <source>
        <strain evidence="2">585-1</strain>
    </source>
</reference>
<sequence>MNDFEYFGKLVEQAREEKGWSQQRLADEVDVDVRTVKKLESGTGNPPMEVVLKYIFLLNISPAMLFNHDPCEAGLKLDHIYRELIPFSQEQIKLLSDSALHLRRWNDNHPDVETFEDYCRVVGEINAQFPQNNS</sequence>
<dbReference type="EMBL" id="JXXK01000053">
    <property type="protein sequence ID" value="KJF38298.1"/>
    <property type="molecule type" value="Genomic_DNA"/>
</dbReference>
<keyword evidence="3" id="KW-1185">Reference proteome</keyword>
<comment type="caution">
    <text evidence="2">The sequence shown here is derived from an EMBL/GenBank/DDBJ whole genome shotgun (WGS) entry which is preliminary data.</text>
</comment>
<dbReference type="SMART" id="SM00530">
    <property type="entry name" value="HTH_XRE"/>
    <property type="match status" value="1"/>
</dbReference>
<dbReference type="SUPFAM" id="SSF47413">
    <property type="entry name" value="lambda repressor-like DNA-binding domains"/>
    <property type="match status" value="1"/>
</dbReference>
<dbReference type="Pfam" id="PF01381">
    <property type="entry name" value="HTH_3"/>
    <property type="match status" value="1"/>
</dbReference>